<proteinExistence type="inferred from homology"/>
<dbReference type="InterPro" id="IPR001878">
    <property type="entry name" value="Znf_CCHC"/>
</dbReference>
<dbReference type="CDD" id="cd01647">
    <property type="entry name" value="RT_LTR"/>
    <property type="match status" value="1"/>
</dbReference>
<dbReference type="InterPro" id="IPR036397">
    <property type="entry name" value="RNaseH_sf"/>
</dbReference>
<evidence type="ECO:0000256" key="15">
    <source>
        <dbReference type="ARBA" id="ARBA00039658"/>
    </source>
</evidence>
<dbReference type="PROSITE" id="PS00141">
    <property type="entry name" value="ASP_PROTEASE"/>
    <property type="match status" value="1"/>
</dbReference>
<feature type="region of interest" description="Disordered" evidence="17">
    <location>
        <begin position="86"/>
        <end position="131"/>
    </location>
</feature>
<dbReference type="Gene3D" id="1.10.340.70">
    <property type="match status" value="1"/>
</dbReference>
<feature type="non-terminal residue" evidence="21">
    <location>
        <position position="1974"/>
    </location>
</feature>
<dbReference type="GO" id="GO:0003677">
    <property type="term" value="F:DNA binding"/>
    <property type="evidence" value="ECO:0007669"/>
    <property type="project" value="UniProtKB-KW"/>
</dbReference>
<keyword evidence="10" id="KW-0460">Magnesium</keyword>
<accession>A0ABD0MZD0</accession>
<keyword evidence="12" id="KW-0229">DNA integration</keyword>
<keyword evidence="4" id="KW-0808">Transferase</keyword>
<evidence type="ECO:0000256" key="16">
    <source>
        <dbReference type="PROSITE-ProRule" id="PRU00047"/>
    </source>
</evidence>
<dbReference type="PANTHER" id="PTHR37984">
    <property type="entry name" value="PROTEIN CBG26694"/>
    <property type="match status" value="1"/>
</dbReference>
<feature type="domain" description="Reverse transcriptase" evidence="19">
    <location>
        <begin position="819"/>
        <end position="998"/>
    </location>
</feature>
<feature type="region of interest" description="Disordered" evidence="17">
    <location>
        <begin position="394"/>
        <end position="427"/>
    </location>
</feature>
<dbReference type="Proteomes" id="UP001529510">
    <property type="component" value="Unassembled WGS sequence"/>
</dbReference>
<dbReference type="InterPro" id="IPR041588">
    <property type="entry name" value="Integrase_H2C2"/>
</dbReference>
<feature type="compositionally biased region" description="Polar residues" evidence="17">
    <location>
        <begin position="118"/>
        <end position="128"/>
    </location>
</feature>
<evidence type="ECO:0000313" key="22">
    <source>
        <dbReference type="Proteomes" id="UP001529510"/>
    </source>
</evidence>
<evidence type="ECO:0000259" key="19">
    <source>
        <dbReference type="PROSITE" id="PS50878"/>
    </source>
</evidence>
<dbReference type="GO" id="GO:0003964">
    <property type="term" value="F:RNA-directed DNA polymerase activity"/>
    <property type="evidence" value="ECO:0007669"/>
    <property type="project" value="UniProtKB-KW"/>
</dbReference>
<feature type="compositionally biased region" description="Polar residues" evidence="17">
    <location>
        <begin position="91"/>
        <end position="105"/>
    </location>
</feature>
<sequence length="1974" mass="221421">MLPYVQQAQNNPDVSFRVTALSDTYVQKLGKTTTQTYLSELEALASRSGESFEDVLRGMLAHIHEVVVPKPCPEPTLVEAEGTLPAHSEDLPQTDSTFRQSQVTASAERPHTVPPVSAATSPESTSLTIGDLNPPAVQKVVVEHLVRTSDLPVSGNSPLRLRAFSGRVPHPPNEADYETWRTSVELLLQDPAVSDFHRVRRICESLLSPAADIVKSLSSTALPLAYIQLLDSAFAPIEDGDELFVKFLNTFQNPGEKPSAYLQRLHVALQTTMRRGGVLSSEINKHLLKQFCRGCWESSLLLELQLEQKKDSPPSFAELMTVLRIEESKHATKSVRMKQHLGSSKQRVVVQSQAAVGDDVTQLHSVTAQLASQITELQKQLAVLTSKQSKDKSNCKTSAIKSVSKQSAGSPKGKDKASDKSRPTRPKPGYCFRCGEEGHIASSCSNDPNPTLVAEKRSQLTKRQNEWDLQYGSPKPRGLIGTRCTAQVDIAGTTFDCLLDTGSQVTTITQSFYNRNLCDLQIHSLDNLLEVESANGQNVPYLGYVEVTITFPRDFVGIRIEVPTLALVIPDLPSSFQPSILIGTNTLDELYKDFSQQKPQYFSPSYGYKQVLKILELRQKQAVEGNVGLVRLPEKQSQMIPAGQSTVLCGTVSVQGVHPDKWVVVEHPSFSSLPGGLIVKTCVVTLGETKPCRLPVVISNPTVHDITIPARCIVAELKAVQSVISNKRSNKVDVTESVSKSSLEFNFSNSPIPPEWKERLIGQLREMPEVFSLHPQDFGRTDKVKHKINLMDETPFKHRPRPIHPEDMEAVKKHLQELLDAGVIRESMSPYSSPIVVVKKKSGDIRLCIDYRKLNQRTIKDAYALPKLEDTFMALVGSKWFSVLDLKSGFYQIEVDEKDKAKTAFVCPVGFYEFNRMPQGVTNAPSTFQRVMEKCMADINLREVLVFIDDIIVFSKDLEEHEERLLRVLRRLKEYGLKLAPEKCVFAQTSVRYLGHIVSDKGVQTDPDKVAAVKTWPVPRNLKELRSFLGFIGYYRRFVKDFSKKVKPLNDLTSGYPPTRQGMKSRNNGHYRNPKDFFNSRWTTACQRAFDQIIEELTTAPILAFADPKLPYILHTDASTSGLGAALYQEQDGQVRVVAYASRGLSSSESRYPAHKLEFLALKWAVTEKFHDFLYGSTFTVVTDSNPLTYVLSTAKLDAVGYRWLAALSTYDFKLQYRCGKQNVDADGLSRRPHSEFPAEDISHNEETQILTFAERLTAEAEKQEISSEVVRAICDSRLTQRSECSHVLPAAFISSLTMQTSAVPEAYLQEDQCGGLPTIPHLSPSEIQRAQLADPCIREVITQIRTGETPSRTVRDALPRLPYLLRERERLEFHDGVLYRKRSVADKVMHQLVLPEEYHSDVLRHLHDDLGHMGIDRTLDLVRNRFYWPKMASDVEHKIRTCGRCIRRKVPPEKAAPLVNITTNRPLQLVCMDFLTLEPDHSNTKDVLVITDHFTKYALAIPTPNQKAKTVAKCLWEQFICYYGYPERLHSDRGPDFESHLIRELCDIAGVRKVRTTPYHPRGNPVERFNRTLLNMLGTLEAKKKSCWKEYVKPLVHAYNCTRNETTGFSPYELMFGRQPRLPVDLAFGLPLKGKADVTHSQYVKNLKSSLEESFRIAVENSKRMAEKNKTRYDKHVTASELDNGDRVLVRSVRLRGKNKLADKWEETVYVVVDRYGDLPVYKVCPEFQTGPIRTLHRDLLLPCGTLSSDVSELETQSLVPRHKTRSKVISGSPEEDTSDSEEQVYHSGSQFEVVDEFFTVHTPKVTKPGKEDITQSLGTGYGSATSESQVIETSPVNPEETSSVNPEETSSVNPEETSSVNPEETSHVDPEENSPGNPGVQSERKECIDFSPTATLVAQDPSLNGEPCMPEPSSAGEELNVVENMETNMEAIELVHPQSELRRSVRTKEKPKILTYPKLGNPLVTIVQSLLQ</sequence>
<comment type="similarity">
    <text evidence="1">Belongs to the beta type-B retroviral polymerase family. HERV class-II K(HML-2) pol subfamily.</text>
</comment>
<dbReference type="InterPro" id="IPR001584">
    <property type="entry name" value="Integrase_cat-core"/>
</dbReference>
<keyword evidence="7" id="KW-0064">Aspartyl protease</keyword>
<feature type="compositionally biased region" description="Polar residues" evidence="17">
    <location>
        <begin position="1816"/>
        <end position="1865"/>
    </location>
</feature>
<gene>
    <name evidence="21" type="ORF">M9458_050770</name>
</gene>
<dbReference type="GO" id="GO:0004523">
    <property type="term" value="F:RNA-DNA hybrid ribonuclease activity"/>
    <property type="evidence" value="ECO:0007669"/>
    <property type="project" value="UniProtKB-EC"/>
</dbReference>
<evidence type="ECO:0000256" key="13">
    <source>
        <dbReference type="ARBA" id="ARBA00022918"/>
    </source>
</evidence>
<dbReference type="Gene3D" id="3.10.10.10">
    <property type="entry name" value="HIV Type 1 Reverse Transcriptase, subunit A, domain 1"/>
    <property type="match status" value="1"/>
</dbReference>
<dbReference type="FunFam" id="3.10.10.10:FF:000004">
    <property type="entry name" value="Uncharacterized protein"/>
    <property type="match status" value="1"/>
</dbReference>
<dbReference type="PROSITE" id="PS50878">
    <property type="entry name" value="RT_POL"/>
    <property type="match status" value="1"/>
</dbReference>
<dbReference type="SUPFAM" id="SSF50630">
    <property type="entry name" value="Acid proteases"/>
    <property type="match status" value="1"/>
</dbReference>
<keyword evidence="16" id="KW-0479">Metal-binding</keyword>
<dbReference type="FunFam" id="3.10.20.370:FF:000001">
    <property type="entry name" value="Retrovirus-related Pol polyprotein from transposon 17.6-like protein"/>
    <property type="match status" value="1"/>
</dbReference>
<dbReference type="EC" id="3.1.26.4" evidence="2"/>
<dbReference type="Gene3D" id="3.30.420.10">
    <property type="entry name" value="Ribonuclease H-like superfamily/Ribonuclease H"/>
    <property type="match status" value="1"/>
</dbReference>
<dbReference type="InterPro" id="IPR041577">
    <property type="entry name" value="RT_RNaseH_2"/>
</dbReference>
<feature type="compositionally biased region" description="Basic and acidic residues" evidence="17">
    <location>
        <begin position="412"/>
        <end position="422"/>
    </location>
</feature>
<dbReference type="GO" id="GO:0008270">
    <property type="term" value="F:zinc ion binding"/>
    <property type="evidence" value="ECO:0007669"/>
    <property type="project" value="UniProtKB-KW"/>
</dbReference>
<dbReference type="Pfam" id="PF00665">
    <property type="entry name" value="rve"/>
    <property type="match status" value="1"/>
</dbReference>
<feature type="region of interest" description="Disordered" evidence="17">
    <location>
        <begin position="1806"/>
        <end position="1886"/>
    </location>
</feature>
<dbReference type="InterPro" id="IPR012337">
    <property type="entry name" value="RNaseH-like_sf"/>
</dbReference>
<dbReference type="Pfam" id="PF17921">
    <property type="entry name" value="Integrase_H2C2"/>
    <property type="match status" value="1"/>
</dbReference>
<dbReference type="InterPro" id="IPR000477">
    <property type="entry name" value="RT_dom"/>
</dbReference>
<feature type="domain" description="Integrase catalytic" evidence="20">
    <location>
        <begin position="1463"/>
        <end position="1620"/>
    </location>
</feature>
<dbReference type="InterPro" id="IPR021109">
    <property type="entry name" value="Peptidase_aspartic_dom_sf"/>
</dbReference>
<evidence type="ECO:0000259" key="18">
    <source>
        <dbReference type="PROSITE" id="PS50158"/>
    </source>
</evidence>
<dbReference type="Pfam" id="PF00078">
    <property type="entry name" value="RVT_1"/>
    <property type="match status" value="1"/>
</dbReference>
<dbReference type="Gene3D" id="3.30.70.270">
    <property type="match status" value="2"/>
</dbReference>
<dbReference type="CDD" id="cd09274">
    <property type="entry name" value="RNase_HI_RT_Ty3"/>
    <property type="match status" value="1"/>
</dbReference>
<dbReference type="GO" id="GO:0006508">
    <property type="term" value="P:proteolysis"/>
    <property type="evidence" value="ECO:0007669"/>
    <property type="project" value="UniProtKB-KW"/>
</dbReference>
<evidence type="ECO:0000256" key="1">
    <source>
        <dbReference type="ARBA" id="ARBA00010879"/>
    </source>
</evidence>
<dbReference type="Pfam" id="PF17919">
    <property type="entry name" value="RT_RNaseH_2"/>
    <property type="match status" value="1"/>
</dbReference>
<feature type="compositionally biased region" description="Polar residues" evidence="17">
    <location>
        <begin position="395"/>
        <end position="409"/>
    </location>
</feature>
<dbReference type="FunFam" id="1.10.340.70:FF:000001">
    <property type="entry name" value="Retrovirus-related Pol polyprotein from transposon gypsy-like Protein"/>
    <property type="match status" value="1"/>
</dbReference>
<feature type="compositionally biased region" description="Acidic residues" evidence="17">
    <location>
        <begin position="1775"/>
        <end position="1784"/>
    </location>
</feature>
<evidence type="ECO:0000256" key="7">
    <source>
        <dbReference type="ARBA" id="ARBA00022750"/>
    </source>
</evidence>
<keyword evidence="22" id="KW-1185">Reference proteome</keyword>
<evidence type="ECO:0000256" key="8">
    <source>
        <dbReference type="ARBA" id="ARBA00022759"/>
    </source>
</evidence>
<keyword evidence="16" id="KW-0862">Zinc</keyword>
<name>A0ABD0MZD0_CIRMR</name>
<evidence type="ECO:0000256" key="6">
    <source>
        <dbReference type="ARBA" id="ARBA00022722"/>
    </source>
</evidence>
<dbReference type="InterPro" id="IPR048270">
    <property type="entry name" value="PNMA_C"/>
</dbReference>
<keyword evidence="14" id="KW-0238">DNA-binding</keyword>
<keyword evidence="9" id="KW-0378">Hydrolase</keyword>
<dbReference type="CDD" id="cd00303">
    <property type="entry name" value="retropepsin_like"/>
    <property type="match status" value="1"/>
</dbReference>
<evidence type="ECO:0000256" key="17">
    <source>
        <dbReference type="SAM" id="MobiDB-lite"/>
    </source>
</evidence>
<dbReference type="SUPFAM" id="SSF53098">
    <property type="entry name" value="Ribonuclease H-like"/>
    <property type="match status" value="1"/>
</dbReference>
<dbReference type="GO" id="GO:0015074">
    <property type="term" value="P:DNA integration"/>
    <property type="evidence" value="ECO:0007669"/>
    <property type="project" value="UniProtKB-KW"/>
</dbReference>
<dbReference type="PANTHER" id="PTHR37984:SF15">
    <property type="entry name" value="INTEGRASE CATALYTIC DOMAIN-CONTAINING PROTEIN"/>
    <property type="match status" value="1"/>
</dbReference>
<dbReference type="FunFam" id="3.30.420.10:FF:000032">
    <property type="entry name" value="Retrovirus-related Pol polyprotein from transposon 297-like Protein"/>
    <property type="match status" value="1"/>
</dbReference>
<keyword evidence="5" id="KW-0548">Nucleotidyltransferase</keyword>
<dbReference type="FunFam" id="3.30.70.270:FF:000020">
    <property type="entry name" value="Transposon Tf2-6 polyprotein-like Protein"/>
    <property type="match status" value="1"/>
</dbReference>
<keyword evidence="8" id="KW-0255">Endonuclease</keyword>
<feature type="region of interest" description="Disordered" evidence="17">
    <location>
        <begin position="1757"/>
        <end position="1788"/>
    </location>
</feature>
<keyword evidence="6" id="KW-0540">Nuclease</keyword>
<dbReference type="Gene3D" id="2.40.70.10">
    <property type="entry name" value="Acid Proteases"/>
    <property type="match status" value="1"/>
</dbReference>
<evidence type="ECO:0000256" key="4">
    <source>
        <dbReference type="ARBA" id="ARBA00022679"/>
    </source>
</evidence>
<evidence type="ECO:0000256" key="3">
    <source>
        <dbReference type="ARBA" id="ARBA00022670"/>
    </source>
</evidence>
<evidence type="ECO:0000256" key="2">
    <source>
        <dbReference type="ARBA" id="ARBA00012180"/>
    </source>
</evidence>
<organism evidence="21 22">
    <name type="scientific">Cirrhinus mrigala</name>
    <name type="common">Mrigala</name>
    <dbReference type="NCBI Taxonomy" id="683832"/>
    <lineage>
        <taxon>Eukaryota</taxon>
        <taxon>Metazoa</taxon>
        <taxon>Chordata</taxon>
        <taxon>Craniata</taxon>
        <taxon>Vertebrata</taxon>
        <taxon>Euteleostomi</taxon>
        <taxon>Actinopterygii</taxon>
        <taxon>Neopterygii</taxon>
        <taxon>Teleostei</taxon>
        <taxon>Ostariophysi</taxon>
        <taxon>Cypriniformes</taxon>
        <taxon>Cyprinidae</taxon>
        <taxon>Labeoninae</taxon>
        <taxon>Labeonini</taxon>
        <taxon>Cirrhinus</taxon>
    </lineage>
</organism>
<dbReference type="InterPro" id="IPR036875">
    <property type="entry name" value="Znf_CCHC_sf"/>
</dbReference>
<dbReference type="SMART" id="SM00343">
    <property type="entry name" value="ZnF_C2HC"/>
    <property type="match status" value="1"/>
</dbReference>
<dbReference type="InterPro" id="IPR043502">
    <property type="entry name" value="DNA/RNA_pol_sf"/>
</dbReference>
<dbReference type="PROSITE" id="PS50994">
    <property type="entry name" value="INTEGRASE"/>
    <property type="match status" value="1"/>
</dbReference>
<evidence type="ECO:0000256" key="10">
    <source>
        <dbReference type="ARBA" id="ARBA00022842"/>
    </source>
</evidence>
<dbReference type="Gene3D" id="3.10.20.370">
    <property type="match status" value="1"/>
</dbReference>
<dbReference type="GO" id="GO:0003723">
    <property type="term" value="F:RNA binding"/>
    <property type="evidence" value="ECO:0007669"/>
    <property type="project" value="UniProtKB-KW"/>
</dbReference>
<dbReference type="InterPro" id="IPR050951">
    <property type="entry name" value="Retrovirus_Pol_polyprotein"/>
</dbReference>
<protein>
    <recommendedName>
        <fullName evidence="15">Gypsy retrotransposon integrase-like protein 1</fullName>
        <ecNumber evidence="2">3.1.26.4</ecNumber>
    </recommendedName>
</protein>
<dbReference type="Gene3D" id="4.10.60.10">
    <property type="entry name" value="Zinc finger, CCHC-type"/>
    <property type="match status" value="1"/>
</dbReference>
<dbReference type="InterPro" id="IPR001969">
    <property type="entry name" value="Aspartic_peptidase_AS"/>
</dbReference>
<comment type="caution">
    <text evidence="21">The sequence shown here is derived from an EMBL/GenBank/DDBJ whole genome shotgun (WGS) entry which is preliminary data.</text>
</comment>
<dbReference type="SUPFAM" id="SSF57756">
    <property type="entry name" value="Retrovirus zinc finger-like domains"/>
    <property type="match status" value="1"/>
</dbReference>
<evidence type="ECO:0000313" key="21">
    <source>
        <dbReference type="EMBL" id="KAL0153921.1"/>
    </source>
</evidence>
<keyword evidence="16" id="KW-0863">Zinc-finger</keyword>
<feature type="domain" description="CCHC-type" evidence="18">
    <location>
        <begin position="431"/>
        <end position="446"/>
    </location>
</feature>
<evidence type="ECO:0000256" key="5">
    <source>
        <dbReference type="ARBA" id="ARBA00022695"/>
    </source>
</evidence>
<dbReference type="EMBL" id="JAMKFB020000064">
    <property type="protein sequence ID" value="KAL0153921.1"/>
    <property type="molecule type" value="Genomic_DNA"/>
</dbReference>
<evidence type="ECO:0000256" key="9">
    <source>
        <dbReference type="ARBA" id="ARBA00022801"/>
    </source>
</evidence>
<evidence type="ECO:0000256" key="14">
    <source>
        <dbReference type="ARBA" id="ARBA00023125"/>
    </source>
</evidence>
<keyword evidence="11" id="KW-0694">RNA-binding</keyword>
<evidence type="ECO:0000259" key="20">
    <source>
        <dbReference type="PROSITE" id="PS50994"/>
    </source>
</evidence>
<dbReference type="InterPro" id="IPR043128">
    <property type="entry name" value="Rev_trsase/Diguanyl_cyclase"/>
</dbReference>
<dbReference type="PROSITE" id="PS50158">
    <property type="entry name" value="ZF_CCHC"/>
    <property type="match status" value="1"/>
</dbReference>
<evidence type="ECO:0000256" key="11">
    <source>
        <dbReference type="ARBA" id="ARBA00022884"/>
    </source>
</evidence>
<evidence type="ECO:0000256" key="12">
    <source>
        <dbReference type="ARBA" id="ARBA00022908"/>
    </source>
</evidence>
<dbReference type="Pfam" id="PF14893">
    <property type="entry name" value="PNMA"/>
    <property type="match status" value="1"/>
</dbReference>
<dbReference type="Pfam" id="PF00098">
    <property type="entry name" value="zf-CCHC"/>
    <property type="match status" value="1"/>
</dbReference>
<keyword evidence="13" id="KW-0695">RNA-directed DNA polymerase</keyword>
<reference evidence="21 22" key="1">
    <citation type="submission" date="2024-05" db="EMBL/GenBank/DDBJ databases">
        <title>Genome sequencing and assembly of Indian major carp, Cirrhinus mrigala (Hamilton, 1822).</title>
        <authorList>
            <person name="Mohindra V."/>
            <person name="Chowdhury L.M."/>
            <person name="Lal K."/>
            <person name="Jena J.K."/>
        </authorList>
    </citation>
    <scope>NUCLEOTIDE SEQUENCE [LARGE SCALE GENOMIC DNA]</scope>
    <source>
        <strain evidence="21">CM1030</strain>
        <tissue evidence="21">Blood</tissue>
    </source>
</reference>
<keyword evidence="3" id="KW-0645">Protease</keyword>
<dbReference type="GO" id="GO:0004190">
    <property type="term" value="F:aspartic-type endopeptidase activity"/>
    <property type="evidence" value="ECO:0007669"/>
    <property type="project" value="UniProtKB-KW"/>
</dbReference>
<dbReference type="SUPFAM" id="SSF56672">
    <property type="entry name" value="DNA/RNA polymerases"/>
    <property type="match status" value="1"/>
</dbReference>